<dbReference type="Pfam" id="PF16905">
    <property type="entry name" value="GPHH"/>
    <property type="match status" value="1"/>
</dbReference>
<dbReference type="Gene3D" id="1.20.120.350">
    <property type="entry name" value="Voltage-gated potassium channels. Chain C"/>
    <property type="match status" value="3"/>
</dbReference>
<feature type="transmembrane region" description="Helical" evidence="13">
    <location>
        <begin position="1361"/>
        <end position="1381"/>
    </location>
</feature>
<feature type="transmembrane region" description="Helical" evidence="13">
    <location>
        <begin position="1443"/>
        <end position="1468"/>
    </location>
</feature>
<dbReference type="InterPro" id="IPR043203">
    <property type="entry name" value="VGCC_Ca_Na"/>
</dbReference>
<keyword evidence="8 13" id="KW-0472">Membrane</keyword>
<dbReference type="PANTHER" id="PTHR10037">
    <property type="entry name" value="VOLTAGE-GATED CATION CHANNEL CALCIUM AND SODIUM"/>
    <property type="match status" value="1"/>
</dbReference>
<feature type="transmembrane region" description="Helical" evidence="13">
    <location>
        <begin position="1393"/>
        <end position="1422"/>
    </location>
</feature>
<evidence type="ECO:0000256" key="13">
    <source>
        <dbReference type="SAM" id="Phobius"/>
    </source>
</evidence>
<feature type="transmembrane region" description="Helical" evidence="13">
    <location>
        <begin position="1014"/>
        <end position="1031"/>
    </location>
</feature>
<feature type="transmembrane region" description="Helical" evidence="13">
    <location>
        <begin position="1140"/>
        <end position="1162"/>
    </location>
</feature>
<feature type="domain" description="Ion transport" evidence="14">
    <location>
        <begin position="294"/>
        <end position="368"/>
    </location>
</feature>
<accession>A0A078B043</accession>
<evidence type="ECO:0000256" key="9">
    <source>
        <dbReference type="ARBA" id="ARBA00023180"/>
    </source>
</evidence>
<dbReference type="InterPro" id="IPR031649">
    <property type="entry name" value="GPHH_dom"/>
</dbReference>
<feature type="region of interest" description="Disordered" evidence="12">
    <location>
        <begin position="50"/>
        <end position="126"/>
    </location>
</feature>
<dbReference type="OMA" id="DAREDHQ"/>
<dbReference type="FunFam" id="1.20.120.350:FF:000009">
    <property type="entry name" value="Voltage-dependent T-type calcium channel subunit alpha"/>
    <property type="match status" value="1"/>
</dbReference>
<feature type="compositionally biased region" description="Low complexity" evidence="12">
    <location>
        <begin position="1797"/>
        <end position="1808"/>
    </location>
</feature>
<feature type="transmembrane region" description="Helical" evidence="13">
    <location>
        <begin position="755"/>
        <end position="774"/>
    </location>
</feature>
<feature type="compositionally biased region" description="Basic and acidic residues" evidence="12">
    <location>
        <begin position="109"/>
        <end position="118"/>
    </location>
</feature>
<evidence type="ECO:0000256" key="11">
    <source>
        <dbReference type="SAM" id="Coils"/>
    </source>
</evidence>
<evidence type="ECO:0000259" key="14">
    <source>
        <dbReference type="Pfam" id="PF00520"/>
    </source>
</evidence>
<dbReference type="OrthoDB" id="193091at2759"/>
<feature type="transmembrane region" description="Helical" evidence="13">
    <location>
        <begin position="155"/>
        <end position="174"/>
    </location>
</feature>
<feature type="compositionally biased region" description="Polar residues" evidence="12">
    <location>
        <begin position="81"/>
        <end position="93"/>
    </location>
</feature>
<feature type="region of interest" description="Disordered" evidence="12">
    <location>
        <begin position="957"/>
        <end position="989"/>
    </location>
</feature>
<keyword evidence="11" id="KW-0175">Coiled coil</keyword>
<evidence type="ECO:0000256" key="1">
    <source>
        <dbReference type="ARBA" id="ARBA00004141"/>
    </source>
</evidence>
<evidence type="ECO:0000256" key="5">
    <source>
        <dbReference type="ARBA" id="ARBA00022882"/>
    </source>
</evidence>
<keyword evidence="5" id="KW-0851">Voltage-gated channel</keyword>
<keyword evidence="4" id="KW-0677">Repeat</keyword>
<protein>
    <submittedName>
        <fullName evidence="16">Voltage-gated ion channel superfamily</fullName>
    </submittedName>
</protein>
<dbReference type="Proteomes" id="UP000039865">
    <property type="component" value="Unassembled WGS sequence"/>
</dbReference>
<feature type="transmembrane region" description="Helical" evidence="13">
    <location>
        <begin position="1244"/>
        <end position="1270"/>
    </location>
</feature>
<feature type="transmembrane region" description="Helical" evidence="13">
    <location>
        <begin position="1554"/>
        <end position="1576"/>
    </location>
</feature>
<evidence type="ECO:0000259" key="15">
    <source>
        <dbReference type="Pfam" id="PF16905"/>
    </source>
</evidence>
<feature type="compositionally biased region" description="Basic residues" evidence="12">
    <location>
        <begin position="973"/>
        <end position="982"/>
    </location>
</feature>
<feature type="domain" description="Ion transport" evidence="14">
    <location>
        <begin position="1328"/>
        <end position="1586"/>
    </location>
</feature>
<name>A0A078B043_STYLE</name>
<evidence type="ECO:0000256" key="4">
    <source>
        <dbReference type="ARBA" id="ARBA00022737"/>
    </source>
</evidence>
<feature type="transmembrane region" description="Helical" evidence="13">
    <location>
        <begin position="335"/>
        <end position="359"/>
    </location>
</feature>
<keyword evidence="6 13" id="KW-1133">Transmembrane helix</keyword>
<feature type="transmembrane region" description="Helical" evidence="13">
    <location>
        <begin position="1051"/>
        <end position="1072"/>
    </location>
</feature>
<feature type="coiled-coil region" evidence="11">
    <location>
        <begin position="1676"/>
        <end position="1729"/>
    </location>
</feature>
<dbReference type="InterPro" id="IPR027359">
    <property type="entry name" value="Volt_channel_dom_sf"/>
</dbReference>
<evidence type="ECO:0000256" key="2">
    <source>
        <dbReference type="ARBA" id="ARBA00022448"/>
    </source>
</evidence>
<evidence type="ECO:0000256" key="7">
    <source>
        <dbReference type="ARBA" id="ARBA00023065"/>
    </source>
</evidence>
<feature type="compositionally biased region" description="Basic and acidic residues" evidence="12">
    <location>
        <begin position="54"/>
        <end position="63"/>
    </location>
</feature>
<keyword evidence="17" id="KW-1185">Reference proteome</keyword>
<reference evidence="16 17" key="1">
    <citation type="submission" date="2014-06" db="EMBL/GenBank/DDBJ databases">
        <authorList>
            <person name="Swart Estienne"/>
        </authorList>
    </citation>
    <scope>NUCLEOTIDE SEQUENCE [LARGE SCALE GENOMIC DNA]</scope>
    <source>
        <strain evidence="16 17">130c</strain>
    </source>
</reference>
<evidence type="ECO:0000256" key="6">
    <source>
        <dbReference type="ARBA" id="ARBA00022989"/>
    </source>
</evidence>
<dbReference type="Pfam" id="PF00520">
    <property type="entry name" value="Ion_trans"/>
    <property type="match status" value="5"/>
</dbReference>
<feature type="compositionally biased region" description="Acidic residues" evidence="12">
    <location>
        <begin position="64"/>
        <end position="76"/>
    </location>
</feature>
<dbReference type="FunFam" id="1.10.287.70:FF:000117">
    <property type="entry name" value="Voltage-gated Ca2+ channel, alpha subunit"/>
    <property type="match status" value="1"/>
</dbReference>
<evidence type="ECO:0000313" key="16">
    <source>
        <dbReference type="EMBL" id="CDW86413.1"/>
    </source>
</evidence>
<dbReference type="Gene3D" id="1.10.238.10">
    <property type="entry name" value="EF-hand"/>
    <property type="match status" value="1"/>
</dbReference>
<dbReference type="InterPro" id="IPR005821">
    <property type="entry name" value="Ion_trans_dom"/>
</dbReference>
<feature type="domain" description="Ion transport" evidence="14">
    <location>
        <begin position="155"/>
        <end position="240"/>
    </location>
</feature>
<dbReference type="GO" id="GO:0022843">
    <property type="term" value="F:voltage-gated monoatomic cation channel activity"/>
    <property type="evidence" value="ECO:0007669"/>
    <property type="project" value="UniProtKB-ARBA"/>
</dbReference>
<keyword evidence="10" id="KW-0407">Ion channel</keyword>
<dbReference type="InParanoid" id="A0A078B043"/>
<dbReference type="Gene3D" id="1.10.287.70">
    <property type="match status" value="4"/>
</dbReference>
<evidence type="ECO:0000256" key="12">
    <source>
        <dbReference type="SAM" id="MobiDB-lite"/>
    </source>
</evidence>
<keyword evidence="9" id="KW-0325">Glycoprotein</keyword>
<feature type="domain" description="Ion transport" evidence="14">
    <location>
        <begin position="627"/>
        <end position="868"/>
    </location>
</feature>
<evidence type="ECO:0000256" key="10">
    <source>
        <dbReference type="ARBA" id="ARBA00023303"/>
    </source>
</evidence>
<feature type="compositionally biased region" description="Basic and acidic residues" evidence="12">
    <location>
        <begin position="1820"/>
        <end position="1849"/>
    </location>
</feature>
<feature type="domain" description="Ion transport" evidence="14">
    <location>
        <begin position="1013"/>
        <end position="1278"/>
    </location>
</feature>
<feature type="region of interest" description="Disordered" evidence="12">
    <location>
        <begin position="1783"/>
        <end position="1849"/>
    </location>
</feature>
<feature type="domain" description="Voltage-dependent L-type calcium channel IQ-associated" evidence="15">
    <location>
        <begin position="1597"/>
        <end position="1634"/>
    </location>
</feature>
<feature type="transmembrane region" description="Helical" evidence="13">
    <location>
        <begin position="837"/>
        <end position="860"/>
    </location>
</feature>
<evidence type="ECO:0000313" key="17">
    <source>
        <dbReference type="Proteomes" id="UP000039865"/>
    </source>
</evidence>
<dbReference type="EMBL" id="CCKQ01014622">
    <property type="protein sequence ID" value="CDW86413.1"/>
    <property type="molecule type" value="Genomic_DNA"/>
</dbReference>
<dbReference type="GO" id="GO:0001518">
    <property type="term" value="C:voltage-gated sodium channel complex"/>
    <property type="evidence" value="ECO:0007669"/>
    <property type="project" value="TreeGrafter"/>
</dbReference>
<keyword evidence="3 13" id="KW-0812">Transmembrane</keyword>
<feature type="transmembrane region" description="Helical" evidence="13">
    <location>
        <begin position="1084"/>
        <end position="1102"/>
    </location>
</feature>
<sequence length="1849" mass="213151">MFSAVVVGMSVGVRSKDRQSKQDVLQNNNFVYIIYLLLLNQIKKLTRRKHRSSHQVEQEHQSNDQEDQSFDEEGNMMEENLSFSDRSGDSNQTDSKHEQSYSNQQNHTLEQKRDKSPGKNDFQNKNNIEQFRDRRASLSRSLHAQNKDHQDQQLLFEYFILMLILLNSITLALYDYSDRDSLLPYNQALDQIGQILTYLFTLEATLKIIGFGFCLKPNSYIRDGWNIIDFIVVITGIQNVPESPDLWIQVPDTPRVCSISNSGIYSCPSEYYCGNPEHLTSLANENLESNVLINFGITNFDNLGSSLLTVFQIVSTDGWTPIMLNLMDAEIPFLAALYCILLVITASFFLMNLILAVIIQAFIRIQRNELEEDILNYQELQIDDLDEIKDDQNAQGQQSALDKEQQNNNSIKEQNVDNQIGFDGQEHFTGAVQDKNQAQSPEKIKSNLVNRRVSLTVNIEKSDASKSQAIQRNPLMDSLQVFKIRPNDVKDQTNQQSEQNSQEQQKSGLQLFQQILKINKEEKSNQTGNKQGRMMDAFNSFFTKKKEEFNSKEQYFNQVLKEAKQQYMSESLHAQTTNLRQLVQYKLSLRLSRQGTKAFESKLERSLNFRAENNKLYYYCLKIVRSKYFSRFISLLIILNTIDLSLDRYPEAENESRIYDLINTVFSFLFVGEMMIKLTGCGFKNYFLDPFNLFDCIVVISSMIDFAVSLSVQTETNGAITALRAFRLIRVFKLAKSWKKFHNLLKTMVRTLKDISTFSILLFLFMFTYSLLAMELYANKVKFGPDGTYDLVNGQSTNTNFDDLVSAFTTVFIILTNDGWAGIFFDCYRSVGSTVSIVFFISLIIFGQKILLNLFLAILLENFDEESLNQDIKDQLQDAEERQKHKITLLQKVKMIFQRCFQKCQQRRKKKLNESLNLNGTLNNSQRVGMLPEISISKDETTKPNHASLLFGSLKKSNDSTVPIPPSTPVTPTRKKRKHTRRQGPPMKGITLGILGPRSKFRRVIFTIVNNSKFEFFIILVILISGVQLALERPLNDPNSDLIMTLKYIDVGTTIIFCLECIMKVMAFGLIFNGKRSYLRNSWNIVDFSIIIFSIISLTPLSDAFKTFKMLRVIRGIRLISRNEGLKVAVKALIQAIPQIANVTIITLLFFLIFGIIAVNFFKGKFFFCNSDSNPPELKILIIDKWSCLNTGGIWMNKPWTFDNVIEAMKSLFQMSTTSGWSDIMFMSLKVGEIDQVQNEKTGLYWIIFHIIFIIVGAFFLLNLFVGVVISTFNREKDKIGGNNLLTDSQKQWLDTVQITLKARPIKILNKPRNRFRQVFYKVQKLVWFDRVIFVCILLNTLILMIKFYRQQPDVQTATDSLNYIFTFIFTMEAVIKIIAIDKSYFEDNWNNFDFVIVIGSIISLIISAFSSLKLGGATTIIRAFRITRIFRIVKRAKTLRTVFNAFIFTIPALANVGGLLLLLLYLYSIVGVILFGDIKRNGIITDSLNFETFPNAFVTLFVVSTGDAWDQIMNASIRNRSIDYQCKHNPTYQDFIDNNKEPIGCGSVEIGLFYFYSYILLVNLIFLNLFIAIILQGYEDTQQKENKLFNQDTMDHFRQCWSQFDPHATTYIKIADLKEFLFALGKPLGWNEKMRDKPSTQDRFIANLELPILNDFKDYQFLDVLEALALRLVVIDRLEREKGKLKRQDEEEKDVLGEDKYEKQGSLIEQQKEIKKKIQQDINKLQFNEDAQQIQAVIEMQKGMEKRKTLGPKDELASPFTSVHQAAALESVKHMKFIIQKRKQLKKSQNGSRVISSNESNEQTSETPLNKKKTQKVILENEHSKIEEDAREDHQSDEEQKKKIPRVD</sequence>
<dbReference type="PANTHER" id="PTHR10037:SF62">
    <property type="entry name" value="SODIUM CHANNEL PROTEIN 60E"/>
    <property type="match status" value="1"/>
</dbReference>
<dbReference type="GO" id="GO:0005248">
    <property type="term" value="F:voltage-gated sodium channel activity"/>
    <property type="evidence" value="ECO:0007669"/>
    <property type="project" value="TreeGrafter"/>
</dbReference>
<gene>
    <name evidence="16" type="primary">Contig17738.g18859</name>
    <name evidence="16" type="ORF">STYLEM_15508</name>
</gene>
<organism evidence="16 17">
    <name type="scientific">Stylonychia lemnae</name>
    <name type="common">Ciliate</name>
    <dbReference type="NCBI Taxonomy" id="5949"/>
    <lineage>
        <taxon>Eukaryota</taxon>
        <taxon>Sar</taxon>
        <taxon>Alveolata</taxon>
        <taxon>Ciliophora</taxon>
        <taxon>Intramacronucleata</taxon>
        <taxon>Spirotrichea</taxon>
        <taxon>Stichotrichia</taxon>
        <taxon>Sporadotrichida</taxon>
        <taxon>Oxytrichidae</taxon>
        <taxon>Stylonychinae</taxon>
        <taxon>Stylonychia</taxon>
    </lineage>
</organism>
<comment type="subcellular location">
    <subcellularLocation>
        <location evidence="1">Membrane</location>
        <topology evidence="1">Multi-pass membrane protein</topology>
    </subcellularLocation>
</comment>
<keyword evidence="2" id="KW-0813">Transport</keyword>
<feature type="transmembrane region" description="Helical" evidence="13">
    <location>
        <begin position="194"/>
        <end position="215"/>
    </location>
</feature>
<feature type="transmembrane region" description="Helical" evidence="13">
    <location>
        <begin position="1328"/>
        <end position="1349"/>
    </location>
</feature>
<dbReference type="SUPFAM" id="SSF81324">
    <property type="entry name" value="Voltage-gated potassium channels"/>
    <property type="match status" value="4"/>
</dbReference>
<keyword evidence="7" id="KW-0406">Ion transport</keyword>
<proteinExistence type="predicted"/>
<evidence type="ECO:0000256" key="8">
    <source>
        <dbReference type="ARBA" id="ARBA00023136"/>
    </source>
</evidence>
<evidence type="ECO:0000256" key="3">
    <source>
        <dbReference type="ARBA" id="ARBA00022692"/>
    </source>
</evidence>